<dbReference type="Proteomes" id="UP000314294">
    <property type="component" value="Unassembled WGS sequence"/>
</dbReference>
<evidence type="ECO:0000313" key="3">
    <source>
        <dbReference type="Proteomes" id="UP000314294"/>
    </source>
</evidence>
<comment type="caution">
    <text evidence="2">The sequence shown here is derived from an EMBL/GenBank/DDBJ whole genome shotgun (WGS) entry which is preliminary data.</text>
</comment>
<evidence type="ECO:0000313" key="2">
    <source>
        <dbReference type="EMBL" id="TNN23254.1"/>
    </source>
</evidence>
<protein>
    <submittedName>
        <fullName evidence="2">Uncharacterized protein</fullName>
    </submittedName>
</protein>
<feature type="compositionally biased region" description="Basic and acidic residues" evidence="1">
    <location>
        <begin position="40"/>
        <end position="51"/>
    </location>
</feature>
<feature type="compositionally biased region" description="Low complexity" evidence="1">
    <location>
        <begin position="1"/>
        <end position="32"/>
    </location>
</feature>
<keyword evidence="3" id="KW-1185">Reference proteome</keyword>
<accession>A0A4Z2E3N0</accession>
<gene>
    <name evidence="2" type="ORF">EYF80_066627</name>
</gene>
<dbReference type="AlphaFoldDB" id="A0A4Z2E3N0"/>
<organism evidence="2 3">
    <name type="scientific">Liparis tanakae</name>
    <name type="common">Tanaka's snailfish</name>
    <dbReference type="NCBI Taxonomy" id="230148"/>
    <lineage>
        <taxon>Eukaryota</taxon>
        <taxon>Metazoa</taxon>
        <taxon>Chordata</taxon>
        <taxon>Craniata</taxon>
        <taxon>Vertebrata</taxon>
        <taxon>Euteleostomi</taxon>
        <taxon>Actinopterygii</taxon>
        <taxon>Neopterygii</taxon>
        <taxon>Teleostei</taxon>
        <taxon>Neoteleostei</taxon>
        <taxon>Acanthomorphata</taxon>
        <taxon>Eupercaria</taxon>
        <taxon>Perciformes</taxon>
        <taxon>Cottioidei</taxon>
        <taxon>Cottales</taxon>
        <taxon>Liparidae</taxon>
        <taxon>Liparis</taxon>
    </lineage>
</organism>
<evidence type="ECO:0000256" key="1">
    <source>
        <dbReference type="SAM" id="MobiDB-lite"/>
    </source>
</evidence>
<sequence>MSELSPAASRSSALSVSSSFPSSASFSRTATSKPAALNSERVRGQQGERDLPVGAQVGVRGHEGDHVTRLRLRELALEDPERLGDGGQLRRVVVEVQHGDVDPGRGGQTAGGPVHRRHLGATAGSPDDYFLI</sequence>
<reference evidence="2 3" key="1">
    <citation type="submission" date="2019-03" db="EMBL/GenBank/DDBJ databases">
        <title>First draft genome of Liparis tanakae, snailfish: a comprehensive survey of snailfish specific genes.</title>
        <authorList>
            <person name="Kim W."/>
            <person name="Song I."/>
            <person name="Jeong J.-H."/>
            <person name="Kim D."/>
            <person name="Kim S."/>
            <person name="Ryu S."/>
            <person name="Song J.Y."/>
            <person name="Lee S.K."/>
        </authorList>
    </citation>
    <scope>NUCLEOTIDE SEQUENCE [LARGE SCALE GENOMIC DNA]</scope>
    <source>
        <tissue evidence="2">Muscle</tissue>
    </source>
</reference>
<feature type="region of interest" description="Disordered" evidence="1">
    <location>
        <begin position="1"/>
        <end position="66"/>
    </location>
</feature>
<dbReference type="EMBL" id="SRLO01019185">
    <property type="protein sequence ID" value="TNN23254.1"/>
    <property type="molecule type" value="Genomic_DNA"/>
</dbReference>
<proteinExistence type="predicted"/>
<feature type="region of interest" description="Disordered" evidence="1">
    <location>
        <begin position="98"/>
        <end position="127"/>
    </location>
</feature>
<name>A0A4Z2E3N0_9TELE</name>